<organism evidence="2 3">
    <name type="scientific">Clavibacter nebraskensis</name>
    <dbReference type="NCBI Taxonomy" id="31963"/>
    <lineage>
        <taxon>Bacteria</taxon>
        <taxon>Bacillati</taxon>
        <taxon>Actinomycetota</taxon>
        <taxon>Actinomycetes</taxon>
        <taxon>Micrococcales</taxon>
        <taxon>Microbacteriaceae</taxon>
        <taxon>Clavibacter</taxon>
    </lineage>
</organism>
<feature type="region of interest" description="Disordered" evidence="1">
    <location>
        <begin position="1"/>
        <end position="46"/>
    </location>
</feature>
<proteinExistence type="predicted"/>
<name>A0A399NU95_9MICO</name>
<feature type="compositionally biased region" description="Basic and acidic residues" evidence="1">
    <location>
        <begin position="12"/>
        <end position="24"/>
    </location>
</feature>
<evidence type="ECO:0000256" key="1">
    <source>
        <dbReference type="SAM" id="MobiDB-lite"/>
    </source>
</evidence>
<dbReference type="AlphaFoldDB" id="A0A399NU95"/>
<feature type="non-terminal residue" evidence="2">
    <location>
        <position position="46"/>
    </location>
</feature>
<feature type="compositionally biased region" description="Polar residues" evidence="1">
    <location>
        <begin position="36"/>
        <end position="46"/>
    </location>
</feature>
<dbReference type="EMBL" id="QWED01001150">
    <property type="protein sequence ID" value="RII96196.1"/>
    <property type="molecule type" value="Genomic_DNA"/>
</dbReference>
<comment type="caution">
    <text evidence="2">The sequence shown here is derived from an EMBL/GenBank/DDBJ whole genome shotgun (WGS) entry which is preliminary data.</text>
</comment>
<evidence type="ECO:0000313" key="2">
    <source>
        <dbReference type="EMBL" id="RII96196.1"/>
    </source>
</evidence>
<protein>
    <submittedName>
        <fullName evidence="2">AraC family transcriptional regulator</fullName>
    </submittedName>
</protein>
<accession>A0A399NU95</accession>
<gene>
    <name evidence="2" type="ORF">DZF97_17985</name>
</gene>
<reference evidence="2 3" key="1">
    <citation type="submission" date="2018-08" db="EMBL/GenBank/DDBJ databases">
        <title>Genome Sequence of Clavibacter michiganensis Subspecies type strains, and the Atypical Peach-Colored Strains Isolated from Tomato.</title>
        <authorList>
            <person name="Osdaghi E."/>
            <person name="Portier P."/>
            <person name="Briand M."/>
            <person name="Jacques M.-A."/>
        </authorList>
    </citation>
    <scope>NUCLEOTIDE SEQUENCE [LARGE SCALE GENOMIC DNA]</scope>
    <source>
        <strain evidence="2 3">CFBP 7577</strain>
    </source>
</reference>
<sequence length="46" mass="4621">MTTTLTPAGTRDPSRRPRTTHADTDASLAAPLVAPSMTSASAPGSP</sequence>
<evidence type="ECO:0000313" key="3">
    <source>
        <dbReference type="Proteomes" id="UP000265361"/>
    </source>
</evidence>
<dbReference type="Proteomes" id="UP000265361">
    <property type="component" value="Unassembled WGS sequence"/>
</dbReference>